<keyword evidence="8" id="KW-0732">Signal</keyword>
<comment type="similarity">
    <text evidence="2">Belongs to the glycosyl hydrolase 8 (cellulase D) family.</text>
</comment>
<dbReference type="InterPro" id="IPR012341">
    <property type="entry name" value="6hp_glycosidase-like_sf"/>
</dbReference>
<dbReference type="Pfam" id="PF01270">
    <property type="entry name" value="Glyco_hydro_8"/>
    <property type="match status" value="1"/>
</dbReference>
<dbReference type="PROSITE" id="PS51257">
    <property type="entry name" value="PROKAR_LIPOPROTEIN"/>
    <property type="match status" value="1"/>
</dbReference>
<dbReference type="KEGG" id="tvl:FAZ95_32405"/>
<dbReference type="RefSeq" id="WP_137336485.1">
    <property type="nucleotide sequence ID" value="NZ_CP040078.1"/>
</dbReference>
<gene>
    <name evidence="9" type="primary">bcsZ</name>
    <name evidence="9" type="ORF">FAZ95_32405</name>
</gene>
<dbReference type="EC" id="3.2.1.4" evidence="3"/>
<evidence type="ECO:0000256" key="1">
    <source>
        <dbReference type="ARBA" id="ARBA00000966"/>
    </source>
</evidence>
<evidence type="ECO:0000256" key="3">
    <source>
        <dbReference type="ARBA" id="ARBA00012601"/>
    </source>
</evidence>
<dbReference type="InterPro" id="IPR008928">
    <property type="entry name" value="6-hairpin_glycosidase_sf"/>
</dbReference>
<evidence type="ECO:0000256" key="5">
    <source>
        <dbReference type="ARBA" id="ARBA00023001"/>
    </source>
</evidence>
<evidence type="ECO:0000256" key="6">
    <source>
        <dbReference type="ARBA" id="ARBA00023295"/>
    </source>
</evidence>
<name>A0A4P8IZ20_9BURK</name>
<comment type="catalytic activity">
    <reaction evidence="1">
        <text>Endohydrolysis of (1-&gt;4)-beta-D-glucosidic linkages in cellulose, lichenin and cereal beta-D-glucans.</text>
        <dbReference type="EC" id="3.2.1.4"/>
    </reaction>
</comment>
<keyword evidence="10" id="KW-1185">Reference proteome</keyword>
<feature type="signal peptide" evidence="8">
    <location>
        <begin position="1"/>
        <end position="30"/>
    </location>
</feature>
<dbReference type="AlphaFoldDB" id="A0A4P8IZ20"/>
<dbReference type="SUPFAM" id="SSF48208">
    <property type="entry name" value="Six-hairpin glycosidases"/>
    <property type="match status" value="1"/>
</dbReference>
<evidence type="ECO:0000256" key="8">
    <source>
        <dbReference type="SAM" id="SignalP"/>
    </source>
</evidence>
<proteinExistence type="inferred from homology"/>
<dbReference type="PRINTS" id="PR00735">
    <property type="entry name" value="GLHYDRLASE8"/>
</dbReference>
<sequence length="406" mass="43621">MRGTAFPVRSQLARAAVAALTATVSFAACASGAAPCGEWPAYREFVSRLVQPDGRVIDYSVPQQQTTSEGQSYAMFFALVASDRATFDKLLQWTRTNLSGGRFDSNNLTLPAWQWGRKPDGSYGVLDRNSASDADLWIAYDLFEAGRLWHEPAYTKLGYALATQIAQQEVTNLNGLGPMLLPGREGFQSGATTRVNPSYLPLPLLRALASQMPSGPWAKLAENAYTLVKTTAPRGFAPDWAAYRGSQFVVDPDKGDVGSYDAIRVYLWAGLAAPGDPLAKPWLAALGGMREQIASTGVPPEHVATTSGATKGEAPLGFWGALLPYFNALGDARAAGLAQAHLASFWTPADSAGGQAPHNNNQPPYYDQVLTLFGTGAAEGRYRFDEAGRLVPRWETSCQSATARAY</sequence>
<organism evidence="9 10">
    <name type="scientific">Trinickia violacea</name>
    <dbReference type="NCBI Taxonomy" id="2571746"/>
    <lineage>
        <taxon>Bacteria</taxon>
        <taxon>Pseudomonadati</taxon>
        <taxon>Pseudomonadota</taxon>
        <taxon>Betaproteobacteria</taxon>
        <taxon>Burkholderiales</taxon>
        <taxon>Burkholderiaceae</taxon>
        <taxon>Trinickia</taxon>
    </lineage>
</organism>
<evidence type="ECO:0000256" key="2">
    <source>
        <dbReference type="ARBA" id="ARBA00009209"/>
    </source>
</evidence>
<dbReference type="NCBIfam" id="NF008305">
    <property type="entry name" value="PRK11097.1"/>
    <property type="match status" value="1"/>
</dbReference>
<evidence type="ECO:0000313" key="9">
    <source>
        <dbReference type="EMBL" id="QCP53716.1"/>
    </source>
</evidence>
<keyword evidence="4 9" id="KW-0378">Hydrolase</keyword>
<dbReference type="GO" id="GO:0030245">
    <property type="term" value="P:cellulose catabolic process"/>
    <property type="evidence" value="ECO:0007669"/>
    <property type="project" value="UniProtKB-KW"/>
</dbReference>
<keyword evidence="7" id="KW-0624">Polysaccharide degradation</keyword>
<reference evidence="9 10" key="1">
    <citation type="submission" date="2019-05" db="EMBL/GenBank/DDBJ databases">
        <title>Burkholderia sp. DHOD12, isolated from subtropical forest soil.</title>
        <authorList>
            <person name="Gao Z.-H."/>
            <person name="Qiu L.-H."/>
        </authorList>
    </citation>
    <scope>NUCLEOTIDE SEQUENCE [LARGE SCALE GENOMIC DNA]</scope>
    <source>
        <strain evidence="9 10">DHOD12</strain>
    </source>
</reference>
<protein>
    <recommendedName>
        <fullName evidence="3">cellulase</fullName>
        <ecNumber evidence="3">3.2.1.4</ecNumber>
    </recommendedName>
</protein>
<dbReference type="GO" id="GO:0008810">
    <property type="term" value="F:cellulase activity"/>
    <property type="evidence" value="ECO:0007669"/>
    <property type="project" value="UniProtKB-EC"/>
</dbReference>
<dbReference type="OrthoDB" id="9766708at2"/>
<dbReference type="EMBL" id="CP040078">
    <property type="protein sequence ID" value="QCP53716.1"/>
    <property type="molecule type" value="Genomic_DNA"/>
</dbReference>
<dbReference type="Gene3D" id="1.50.10.10">
    <property type="match status" value="1"/>
</dbReference>
<dbReference type="InterPro" id="IPR002037">
    <property type="entry name" value="Glyco_hydro_8"/>
</dbReference>
<keyword evidence="5" id="KW-0136">Cellulose degradation</keyword>
<dbReference type="Proteomes" id="UP000298656">
    <property type="component" value="Chromosome 2"/>
</dbReference>
<feature type="chain" id="PRO_5020985928" description="cellulase" evidence="8">
    <location>
        <begin position="31"/>
        <end position="406"/>
    </location>
</feature>
<keyword evidence="6 9" id="KW-0326">Glycosidase</keyword>
<evidence type="ECO:0000256" key="4">
    <source>
        <dbReference type="ARBA" id="ARBA00022801"/>
    </source>
</evidence>
<accession>A0A4P8IZ20</accession>
<evidence type="ECO:0000256" key="7">
    <source>
        <dbReference type="ARBA" id="ARBA00023326"/>
    </source>
</evidence>
<keyword evidence="7" id="KW-0119">Carbohydrate metabolism</keyword>
<evidence type="ECO:0000313" key="10">
    <source>
        <dbReference type="Proteomes" id="UP000298656"/>
    </source>
</evidence>